<dbReference type="AlphaFoldDB" id="A0A6J4Q9P8"/>
<evidence type="ECO:0000313" key="5">
    <source>
        <dbReference type="EMBL" id="CAA9431643.1"/>
    </source>
</evidence>
<organism evidence="5">
    <name type="scientific">uncultured Rubrobacteraceae bacterium</name>
    <dbReference type="NCBI Taxonomy" id="349277"/>
    <lineage>
        <taxon>Bacteria</taxon>
        <taxon>Bacillati</taxon>
        <taxon>Actinomycetota</taxon>
        <taxon>Rubrobacteria</taxon>
        <taxon>Rubrobacterales</taxon>
        <taxon>Rubrobacteraceae</taxon>
        <taxon>environmental samples</taxon>
    </lineage>
</organism>
<keyword evidence="3" id="KW-0472">Membrane</keyword>
<dbReference type="SMART" id="SM00240">
    <property type="entry name" value="FHA"/>
    <property type="match status" value="1"/>
</dbReference>
<feature type="compositionally biased region" description="Basic and acidic residues" evidence="2">
    <location>
        <begin position="52"/>
        <end position="63"/>
    </location>
</feature>
<dbReference type="Pfam" id="PF00498">
    <property type="entry name" value="FHA"/>
    <property type="match status" value="1"/>
</dbReference>
<dbReference type="CDD" id="cd00060">
    <property type="entry name" value="FHA"/>
    <property type="match status" value="1"/>
</dbReference>
<evidence type="ECO:0000256" key="2">
    <source>
        <dbReference type="SAM" id="MobiDB-lite"/>
    </source>
</evidence>
<dbReference type="InterPro" id="IPR008984">
    <property type="entry name" value="SMAD_FHA_dom_sf"/>
</dbReference>
<dbReference type="EMBL" id="CADCVB010000116">
    <property type="protein sequence ID" value="CAA9431643.1"/>
    <property type="molecule type" value="Genomic_DNA"/>
</dbReference>
<dbReference type="PANTHER" id="PTHR23308">
    <property type="entry name" value="NUCLEAR INHIBITOR OF PROTEIN PHOSPHATASE-1"/>
    <property type="match status" value="1"/>
</dbReference>
<proteinExistence type="predicted"/>
<dbReference type="InterPro" id="IPR050923">
    <property type="entry name" value="Cell_Proc_Reg/RNA_Proc"/>
</dbReference>
<gene>
    <name evidence="5" type="ORF">AVDCRST_MAG78-1697</name>
</gene>
<evidence type="ECO:0000256" key="3">
    <source>
        <dbReference type="SAM" id="Phobius"/>
    </source>
</evidence>
<dbReference type="PROSITE" id="PS50006">
    <property type="entry name" value="FHA_DOMAIN"/>
    <property type="match status" value="1"/>
</dbReference>
<feature type="transmembrane region" description="Helical" evidence="3">
    <location>
        <begin position="6"/>
        <end position="27"/>
    </location>
</feature>
<protein>
    <recommendedName>
        <fullName evidence="4">FHA domain-containing protein</fullName>
    </recommendedName>
</protein>
<feature type="domain" description="FHA" evidence="4">
    <location>
        <begin position="99"/>
        <end position="149"/>
    </location>
</feature>
<name>A0A6J4Q9P8_9ACTN</name>
<keyword evidence="1" id="KW-0597">Phosphoprotein</keyword>
<feature type="region of interest" description="Disordered" evidence="2">
    <location>
        <begin position="43"/>
        <end position="73"/>
    </location>
</feature>
<reference evidence="5" key="1">
    <citation type="submission" date="2020-02" db="EMBL/GenBank/DDBJ databases">
        <authorList>
            <person name="Meier V. D."/>
        </authorList>
    </citation>
    <scope>NUCLEOTIDE SEQUENCE</scope>
    <source>
        <strain evidence="5">AVDCRST_MAG78</strain>
    </source>
</reference>
<evidence type="ECO:0000256" key="1">
    <source>
        <dbReference type="ARBA" id="ARBA00022553"/>
    </source>
</evidence>
<sequence length="172" mass="18596">MLDLQVPLLAAKALLLLLLFAFIYAVVWRGIGDLRSVPEDETFVAGREPEDEGRNDGSERRSETSVAAAESRNGHDALVVEDSDILAPNTEFPVDGETMSIGRSGASDIVLKNDDYVSGQHARLTRHGGLLYVEDAGSTNGTFVNDRKAVGATPLRSGDRVRVGSTTFRYSE</sequence>
<keyword evidence="3" id="KW-0812">Transmembrane</keyword>
<accession>A0A6J4Q9P8</accession>
<dbReference type="SUPFAM" id="SSF49879">
    <property type="entry name" value="SMAD/FHA domain"/>
    <property type="match status" value="1"/>
</dbReference>
<dbReference type="Gene3D" id="2.60.200.20">
    <property type="match status" value="1"/>
</dbReference>
<evidence type="ECO:0000259" key="4">
    <source>
        <dbReference type="PROSITE" id="PS50006"/>
    </source>
</evidence>
<keyword evidence="3" id="KW-1133">Transmembrane helix</keyword>
<dbReference type="InterPro" id="IPR000253">
    <property type="entry name" value="FHA_dom"/>
</dbReference>